<accession>A0ABW5KMQ8</accession>
<protein>
    <submittedName>
        <fullName evidence="1">Porin</fullName>
    </submittedName>
</protein>
<gene>
    <name evidence="1" type="ORF">ACFSR5_18360</name>
</gene>
<dbReference type="RefSeq" id="WP_380905931.1">
    <property type="nucleotide sequence ID" value="NZ_JBHUEG010000019.1"/>
</dbReference>
<dbReference type="Pfam" id="PF07642">
    <property type="entry name" value="BBP2"/>
    <property type="match status" value="1"/>
</dbReference>
<organism evidence="1 2">
    <name type="scientific">Sphingobacterium suaedae</name>
    <dbReference type="NCBI Taxonomy" id="1686402"/>
    <lineage>
        <taxon>Bacteria</taxon>
        <taxon>Pseudomonadati</taxon>
        <taxon>Bacteroidota</taxon>
        <taxon>Sphingobacteriia</taxon>
        <taxon>Sphingobacteriales</taxon>
        <taxon>Sphingobacteriaceae</taxon>
        <taxon>Sphingobacterium</taxon>
    </lineage>
</organism>
<comment type="caution">
    <text evidence="1">The sequence shown here is derived from an EMBL/GenBank/DDBJ whole genome shotgun (WGS) entry which is preliminary data.</text>
</comment>
<proteinExistence type="predicted"/>
<dbReference type="InterPro" id="IPR011486">
    <property type="entry name" value="BBP2"/>
</dbReference>
<keyword evidence="2" id="KW-1185">Reference proteome</keyword>
<reference evidence="2" key="1">
    <citation type="journal article" date="2019" name="Int. J. Syst. Evol. Microbiol.">
        <title>The Global Catalogue of Microorganisms (GCM) 10K type strain sequencing project: providing services to taxonomists for standard genome sequencing and annotation.</title>
        <authorList>
            <consortium name="The Broad Institute Genomics Platform"/>
            <consortium name="The Broad Institute Genome Sequencing Center for Infectious Disease"/>
            <person name="Wu L."/>
            <person name="Ma J."/>
        </authorList>
    </citation>
    <scope>NUCLEOTIDE SEQUENCE [LARGE SCALE GENOMIC DNA]</scope>
    <source>
        <strain evidence="2">KCTC 42662</strain>
    </source>
</reference>
<name>A0ABW5KMQ8_9SPHI</name>
<dbReference type="Proteomes" id="UP001597545">
    <property type="component" value="Unassembled WGS sequence"/>
</dbReference>
<evidence type="ECO:0000313" key="1">
    <source>
        <dbReference type="EMBL" id="MFD2549613.1"/>
    </source>
</evidence>
<dbReference type="EMBL" id="JBHULR010000020">
    <property type="protein sequence ID" value="MFD2549613.1"/>
    <property type="molecule type" value="Genomic_DNA"/>
</dbReference>
<dbReference type="SUPFAM" id="SSF56935">
    <property type="entry name" value="Porins"/>
    <property type="match status" value="1"/>
</dbReference>
<sequence>MKNTVLAVLILVSINCFGQSDSTKSAFSFSGYLEMYYTYDFNKPNDHNRPEFMYSHNRHNEFNVNLDLVKASYNTDLVRANFALATGTYMNANYAAEQGVFKNIYEANAGIKISKEKNLWIDVGFFPSHIGFASARGMDNWTLTRGVYAENSPYFETGAKISYTTDNGKWFISGLLLNGWQRIQRVDGNNTPAFGHQLAYKPNSKITLNSSSFIGNDKPDSTRQMRYFHNLYGIFQITEKFALTAGFDIGAEQKNKGSNHYNTWYAPVVIVKFSPAEKHNVAIRAEYYNDENGVIIGTNTPNGFKTWGYSINYDYLIRKNIMWRIEGRGLSSKDKVFTGNDKPDNNNFFITTSLAIAL</sequence>
<evidence type="ECO:0000313" key="2">
    <source>
        <dbReference type="Proteomes" id="UP001597545"/>
    </source>
</evidence>